<dbReference type="AlphaFoldDB" id="A0AAE0YDZ4"/>
<name>A0AAE0YDZ4_9GAST</name>
<evidence type="ECO:0000313" key="2">
    <source>
        <dbReference type="Proteomes" id="UP001283361"/>
    </source>
</evidence>
<evidence type="ECO:0000313" key="1">
    <source>
        <dbReference type="EMBL" id="KAK3742596.1"/>
    </source>
</evidence>
<proteinExistence type="predicted"/>
<dbReference type="Proteomes" id="UP001283361">
    <property type="component" value="Unassembled WGS sequence"/>
</dbReference>
<keyword evidence="2" id="KW-1185">Reference proteome</keyword>
<gene>
    <name evidence="1" type="ORF">RRG08_023428</name>
</gene>
<protein>
    <submittedName>
        <fullName evidence="1">Uncharacterized protein</fullName>
    </submittedName>
</protein>
<sequence length="92" mass="10496">MKKVESKSQPSYLYQLENSDCVGGSERFIEVTDTACWLESQLRHVTSLDEQRSLRGLLSRDSLVKKHSDVSRLLTIFTGYKIGAWSREKGQS</sequence>
<accession>A0AAE0YDZ4</accession>
<dbReference type="EMBL" id="JAWDGP010006346">
    <property type="protein sequence ID" value="KAK3742596.1"/>
    <property type="molecule type" value="Genomic_DNA"/>
</dbReference>
<comment type="caution">
    <text evidence="1">The sequence shown here is derived from an EMBL/GenBank/DDBJ whole genome shotgun (WGS) entry which is preliminary data.</text>
</comment>
<reference evidence="1" key="1">
    <citation type="journal article" date="2023" name="G3 (Bethesda)">
        <title>A reference genome for the long-term kleptoplast-retaining sea slug Elysia crispata morphotype clarki.</title>
        <authorList>
            <person name="Eastman K.E."/>
            <person name="Pendleton A.L."/>
            <person name="Shaikh M.A."/>
            <person name="Suttiyut T."/>
            <person name="Ogas R."/>
            <person name="Tomko P."/>
            <person name="Gavelis G."/>
            <person name="Widhalm J.R."/>
            <person name="Wisecaver J.H."/>
        </authorList>
    </citation>
    <scope>NUCLEOTIDE SEQUENCE</scope>
    <source>
        <strain evidence="1">ECLA1</strain>
    </source>
</reference>
<organism evidence="1 2">
    <name type="scientific">Elysia crispata</name>
    <name type="common">lettuce slug</name>
    <dbReference type="NCBI Taxonomy" id="231223"/>
    <lineage>
        <taxon>Eukaryota</taxon>
        <taxon>Metazoa</taxon>
        <taxon>Spiralia</taxon>
        <taxon>Lophotrochozoa</taxon>
        <taxon>Mollusca</taxon>
        <taxon>Gastropoda</taxon>
        <taxon>Heterobranchia</taxon>
        <taxon>Euthyneura</taxon>
        <taxon>Panpulmonata</taxon>
        <taxon>Sacoglossa</taxon>
        <taxon>Placobranchoidea</taxon>
        <taxon>Plakobranchidae</taxon>
        <taxon>Elysia</taxon>
    </lineage>
</organism>